<comment type="subcellular location">
    <subcellularLocation>
        <location evidence="1">Cell membrane</location>
        <topology evidence="1">Multi-pass membrane protein</topology>
    </subcellularLocation>
</comment>
<feature type="domain" description="G-protein coupled receptors family 1 profile" evidence="10">
    <location>
        <begin position="33"/>
        <end position="136"/>
    </location>
</feature>
<dbReference type="EMBL" id="UYRV01001040">
    <property type="protein sequence ID" value="VDK46153.1"/>
    <property type="molecule type" value="Genomic_DNA"/>
</dbReference>
<evidence type="ECO:0000256" key="5">
    <source>
        <dbReference type="ARBA" id="ARBA00023040"/>
    </source>
</evidence>
<evidence type="ECO:0000256" key="6">
    <source>
        <dbReference type="ARBA" id="ARBA00023136"/>
    </source>
</evidence>
<dbReference type="InterPro" id="IPR017452">
    <property type="entry name" value="GPCR_Rhodpsn_7TM"/>
</dbReference>
<dbReference type="GO" id="GO:0008528">
    <property type="term" value="F:G protein-coupled peptide receptor activity"/>
    <property type="evidence" value="ECO:0007669"/>
    <property type="project" value="TreeGrafter"/>
</dbReference>
<evidence type="ECO:0000313" key="11">
    <source>
        <dbReference type="EMBL" id="VDK46153.1"/>
    </source>
</evidence>
<evidence type="ECO:0000256" key="1">
    <source>
        <dbReference type="ARBA" id="ARBA00004651"/>
    </source>
</evidence>
<keyword evidence="4 9" id="KW-1133">Transmembrane helix</keyword>
<keyword evidence="8" id="KW-0807">Transducer</keyword>
<keyword evidence="3 9" id="KW-0812">Transmembrane</keyword>
<keyword evidence="5" id="KW-0297">G-protein coupled receptor</keyword>
<evidence type="ECO:0000256" key="8">
    <source>
        <dbReference type="ARBA" id="ARBA00023224"/>
    </source>
</evidence>
<sequence length="136" mass="15431">MNSTEFSEPPTHLFSDYVEMAYLAILVILGIPLNVFILLKLIKDMKYTQKDSVKAGFLLLKVHLNVSDILMLCIACGKLLWLTTYYWPGGDISCRVYFFLSMAALCISSNIVVCIALDRLRNVLYADQLHTGYKKV</sequence>
<evidence type="ECO:0000259" key="10">
    <source>
        <dbReference type="PROSITE" id="PS50262"/>
    </source>
</evidence>
<feature type="transmembrane region" description="Helical" evidence="9">
    <location>
        <begin position="20"/>
        <end position="42"/>
    </location>
</feature>
<dbReference type="AlphaFoldDB" id="A0A3P6QTU6"/>
<feature type="transmembrane region" description="Helical" evidence="9">
    <location>
        <begin position="96"/>
        <end position="117"/>
    </location>
</feature>
<dbReference type="OrthoDB" id="6435638at2759"/>
<dbReference type="SUPFAM" id="SSF81321">
    <property type="entry name" value="Family A G protein-coupled receptor-like"/>
    <property type="match status" value="1"/>
</dbReference>
<keyword evidence="7" id="KW-0675">Receptor</keyword>
<reference evidence="11 12" key="1">
    <citation type="submission" date="2018-11" db="EMBL/GenBank/DDBJ databases">
        <authorList>
            <consortium name="Pathogen Informatics"/>
        </authorList>
    </citation>
    <scope>NUCLEOTIDE SEQUENCE [LARGE SCALE GENOMIC DNA]</scope>
</reference>
<evidence type="ECO:0000256" key="7">
    <source>
        <dbReference type="ARBA" id="ARBA00023170"/>
    </source>
</evidence>
<feature type="transmembrane region" description="Helical" evidence="9">
    <location>
        <begin position="62"/>
        <end position="84"/>
    </location>
</feature>
<evidence type="ECO:0000313" key="12">
    <source>
        <dbReference type="Proteomes" id="UP000271889"/>
    </source>
</evidence>
<organism evidence="11 12">
    <name type="scientific">Cylicostephanus goldi</name>
    <name type="common">Nematode worm</name>
    <dbReference type="NCBI Taxonomy" id="71465"/>
    <lineage>
        <taxon>Eukaryota</taxon>
        <taxon>Metazoa</taxon>
        <taxon>Ecdysozoa</taxon>
        <taxon>Nematoda</taxon>
        <taxon>Chromadorea</taxon>
        <taxon>Rhabditida</taxon>
        <taxon>Rhabditina</taxon>
        <taxon>Rhabditomorpha</taxon>
        <taxon>Strongyloidea</taxon>
        <taxon>Strongylidae</taxon>
        <taxon>Cylicostephanus</taxon>
    </lineage>
</organism>
<dbReference type="Proteomes" id="UP000271889">
    <property type="component" value="Unassembled WGS sequence"/>
</dbReference>
<evidence type="ECO:0000256" key="9">
    <source>
        <dbReference type="SAM" id="Phobius"/>
    </source>
</evidence>
<keyword evidence="12" id="KW-1185">Reference proteome</keyword>
<dbReference type="GO" id="GO:0007218">
    <property type="term" value="P:neuropeptide signaling pathway"/>
    <property type="evidence" value="ECO:0007669"/>
    <property type="project" value="TreeGrafter"/>
</dbReference>
<keyword evidence="2" id="KW-1003">Cell membrane</keyword>
<dbReference type="PROSITE" id="PS50262">
    <property type="entry name" value="G_PROTEIN_RECEP_F1_2"/>
    <property type="match status" value="1"/>
</dbReference>
<evidence type="ECO:0000256" key="4">
    <source>
        <dbReference type="ARBA" id="ARBA00022989"/>
    </source>
</evidence>
<dbReference type="PANTHER" id="PTHR24230">
    <property type="entry name" value="G-PROTEIN COUPLED RECEPTOR"/>
    <property type="match status" value="1"/>
</dbReference>
<gene>
    <name evidence="11" type="ORF">CGOC_LOCUS684</name>
</gene>
<protein>
    <recommendedName>
        <fullName evidence="10">G-protein coupled receptors family 1 profile domain-containing protein</fullName>
    </recommendedName>
</protein>
<dbReference type="PANTHER" id="PTHR24230:SF154">
    <property type="entry name" value="G-PROTEIN COUPLED RECEPTORS FAMILY 1 PROFILE DOMAIN-CONTAINING PROTEIN"/>
    <property type="match status" value="1"/>
</dbReference>
<evidence type="ECO:0000256" key="2">
    <source>
        <dbReference type="ARBA" id="ARBA00022475"/>
    </source>
</evidence>
<dbReference type="GO" id="GO:0005886">
    <property type="term" value="C:plasma membrane"/>
    <property type="evidence" value="ECO:0007669"/>
    <property type="project" value="UniProtKB-SubCell"/>
</dbReference>
<evidence type="ECO:0000256" key="3">
    <source>
        <dbReference type="ARBA" id="ARBA00022692"/>
    </source>
</evidence>
<name>A0A3P6QTU6_CYLGO</name>
<accession>A0A3P6QTU6</accession>
<dbReference type="Gene3D" id="1.20.1070.10">
    <property type="entry name" value="Rhodopsin 7-helix transmembrane proteins"/>
    <property type="match status" value="1"/>
</dbReference>
<keyword evidence="6 9" id="KW-0472">Membrane</keyword>
<proteinExistence type="predicted"/>